<reference evidence="4" key="3">
    <citation type="submission" date="2019-06" db="EMBL/GenBank/DDBJ databases">
        <title>Co-occurence of chitin degradation, pigmentation and bioactivity in marine Pseudoalteromonas.</title>
        <authorList>
            <person name="Sonnenschein E.C."/>
            <person name="Bech P.K."/>
        </authorList>
    </citation>
    <scope>NUCLEOTIDE SEQUENCE [LARGE SCALE GENOMIC DNA]</scope>
    <source>
        <strain evidence="4">S2897</strain>
    </source>
</reference>
<dbReference type="OrthoDB" id="6266681at2"/>
<proteinExistence type="predicted"/>
<dbReference type="PATRIC" id="fig|151081.8.peg.1990"/>
<reference evidence="2 4" key="2">
    <citation type="submission" date="2017-12" db="EMBL/GenBank/DDBJ databases">
        <authorList>
            <person name="Paulsen S."/>
            <person name="Gram L.K."/>
        </authorList>
    </citation>
    <scope>NUCLEOTIDE SEQUENCE [LARGE SCALE GENOMIC DNA]</scope>
    <source>
        <strain evidence="2 4">S2897</strain>
    </source>
</reference>
<dbReference type="Proteomes" id="UP000033664">
    <property type="component" value="Unassembled WGS sequence"/>
</dbReference>
<evidence type="ECO:0000313" key="2">
    <source>
        <dbReference type="EMBL" id="TMP85981.1"/>
    </source>
</evidence>
<protein>
    <submittedName>
        <fullName evidence="1">Uncharacterized protein</fullName>
    </submittedName>
</protein>
<reference evidence="2" key="4">
    <citation type="submission" date="2019-09" db="EMBL/GenBank/DDBJ databases">
        <title>Co-occurence of chitin degradation, pigmentation and bioactivity in marine Pseudoalteromonas.</title>
        <authorList>
            <person name="Sonnenschein E.C."/>
            <person name="Bech P.K."/>
        </authorList>
    </citation>
    <scope>NUCLEOTIDE SEQUENCE</scope>
    <source>
        <strain evidence="2">S2897</strain>
    </source>
</reference>
<dbReference type="EMBL" id="JXXZ01000008">
    <property type="protein sequence ID" value="KJY99337.1"/>
    <property type="molecule type" value="Genomic_DNA"/>
</dbReference>
<dbReference type="EMBL" id="PNCG01000016">
    <property type="protein sequence ID" value="TMP85981.1"/>
    <property type="molecule type" value="Genomic_DNA"/>
</dbReference>
<reference evidence="1 3" key="1">
    <citation type="journal article" date="2015" name="BMC Genomics">
        <title>Genome mining reveals unlocked bioactive potential of marine Gram-negative bacteria.</title>
        <authorList>
            <person name="Machado H."/>
            <person name="Sonnenschein E.C."/>
            <person name="Melchiorsen J."/>
            <person name="Gram L."/>
        </authorList>
    </citation>
    <scope>NUCLEOTIDE SEQUENCE [LARGE SCALE GENOMIC DNA]</scope>
    <source>
        <strain evidence="1 3">S3137</strain>
    </source>
</reference>
<dbReference type="InterPro" id="IPR045508">
    <property type="entry name" value="DUF6482"/>
</dbReference>
<dbReference type="RefSeq" id="WP_045979451.1">
    <property type="nucleotide sequence ID" value="NZ_JXXY01000007.1"/>
</dbReference>
<dbReference type="GeneID" id="58228968"/>
<gene>
    <name evidence="2" type="ORF">CWC05_15370</name>
    <name evidence="1" type="ORF">TW72_10745</name>
</gene>
<evidence type="ECO:0000313" key="4">
    <source>
        <dbReference type="Proteomes" id="UP000305874"/>
    </source>
</evidence>
<organism evidence="1 3">
    <name type="scientific">Pseudoalteromonas ruthenica</name>
    <dbReference type="NCBI Taxonomy" id="151081"/>
    <lineage>
        <taxon>Bacteria</taxon>
        <taxon>Pseudomonadati</taxon>
        <taxon>Pseudomonadota</taxon>
        <taxon>Gammaproteobacteria</taxon>
        <taxon>Alteromonadales</taxon>
        <taxon>Pseudoalteromonadaceae</taxon>
        <taxon>Pseudoalteromonas</taxon>
    </lineage>
</organism>
<evidence type="ECO:0000313" key="1">
    <source>
        <dbReference type="EMBL" id="KJY99337.1"/>
    </source>
</evidence>
<dbReference type="Pfam" id="PF20090">
    <property type="entry name" value="DUF6482"/>
    <property type="match status" value="1"/>
</dbReference>
<sequence>MQANQLKAALADSQYRAIILSYADANHYLAGALDTDGNYHILSDNNDTLKPFNSLREAECALVELGATQALLKMQSAYEEIGPSDFCGDGISNMEIRQLKRAGSTV</sequence>
<dbReference type="Proteomes" id="UP000305874">
    <property type="component" value="Unassembled WGS sequence"/>
</dbReference>
<name>A0A0F4PQH2_9GAMM</name>
<evidence type="ECO:0000313" key="3">
    <source>
        <dbReference type="Proteomes" id="UP000033664"/>
    </source>
</evidence>
<comment type="caution">
    <text evidence="1">The sequence shown here is derived from an EMBL/GenBank/DDBJ whole genome shotgun (WGS) entry which is preliminary data.</text>
</comment>
<keyword evidence="3" id="KW-1185">Reference proteome</keyword>
<dbReference type="eggNOG" id="ENOG503391U">
    <property type="taxonomic scope" value="Bacteria"/>
</dbReference>
<accession>A0A0F4PQH2</accession>
<dbReference type="AlphaFoldDB" id="A0A0F4PQH2"/>